<evidence type="ECO:0000313" key="2">
    <source>
        <dbReference type="Proteomes" id="UP000509478"/>
    </source>
</evidence>
<dbReference type="Proteomes" id="UP000509478">
    <property type="component" value="Chromosome"/>
</dbReference>
<name>A0A7D5M7W9_9ARCH</name>
<dbReference type="AlphaFoldDB" id="A0A7D5M7W9"/>
<protein>
    <submittedName>
        <fullName evidence="1">Uncharacterized protein</fullName>
    </submittedName>
</protein>
<evidence type="ECO:0000313" key="1">
    <source>
        <dbReference type="EMBL" id="QLH06670.1"/>
    </source>
</evidence>
<gene>
    <name evidence="1" type="ORF">C5F50_05960</name>
</gene>
<accession>A0A7D5M7W9</accession>
<keyword evidence="2" id="KW-1185">Reference proteome</keyword>
<reference evidence="1 2" key="1">
    <citation type="submission" date="2018-02" db="EMBL/GenBank/DDBJ databases">
        <title>Complete genome of Nitrosopumilus ureaphilus PS0.</title>
        <authorList>
            <person name="Qin W."/>
            <person name="Zheng Y."/>
            <person name="Stahl D.A."/>
        </authorList>
    </citation>
    <scope>NUCLEOTIDE SEQUENCE [LARGE SCALE GENOMIC DNA]</scope>
    <source>
        <strain evidence="1 2">PS0</strain>
    </source>
</reference>
<proteinExistence type="predicted"/>
<dbReference type="KEGG" id="nue:C5F50_05960"/>
<dbReference type="EMBL" id="CP026995">
    <property type="protein sequence ID" value="QLH06670.1"/>
    <property type="molecule type" value="Genomic_DNA"/>
</dbReference>
<organism evidence="1 2">
    <name type="scientific">Nitrosopumilus ureiphilus</name>
    <dbReference type="NCBI Taxonomy" id="1470067"/>
    <lineage>
        <taxon>Archaea</taxon>
        <taxon>Nitrososphaerota</taxon>
        <taxon>Nitrososphaeria</taxon>
        <taxon>Nitrosopumilales</taxon>
        <taxon>Nitrosopumilaceae</taxon>
        <taxon>Nitrosopumilus</taxon>
    </lineage>
</organism>
<sequence>MYEFFLADKMIEKYGGTREDYFMKLNEYYEERLTNAKKQGFSNEFSAPSIIYHGNVYSGILFGHLMNILFSCLCI</sequence>